<dbReference type="EMBL" id="PQVH01000008">
    <property type="protein sequence ID" value="TFW71656.1"/>
    <property type="molecule type" value="Genomic_DNA"/>
</dbReference>
<evidence type="ECO:0000313" key="2">
    <source>
        <dbReference type="Proteomes" id="UP000297706"/>
    </source>
</evidence>
<accession>A0A4Y9VRC3</accession>
<comment type="caution">
    <text evidence="1">The sequence shown here is derived from an EMBL/GenBank/DDBJ whole genome shotgun (WGS) entry which is preliminary data.</text>
</comment>
<evidence type="ECO:0008006" key="3">
    <source>
        <dbReference type="Google" id="ProtNLM"/>
    </source>
</evidence>
<dbReference type="Pfam" id="PF13489">
    <property type="entry name" value="Methyltransf_23"/>
    <property type="match status" value="1"/>
</dbReference>
<keyword evidence="2" id="KW-1185">Reference proteome</keyword>
<organism evidence="1 2">
    <name type="scientific">Methylotenera oryzisoli</name>
    <dbReference type="NCBI Taxonomy" id="2080758"/>
    <lineage>
        <taxon>Bacteria</taxon>
        <taxon>Pseudomonadati</taxon>
        <taxon>Pseudomonadota</taxon>
        <taxon>Betaproteobacteria</taxon>
        <taxon>Nitrosomonadales</taxon>
        <taxon>Methylophilaceae</taxon>
        <taxon>Methylotenera</taxon>
    </lineage>
</organism>
<dbReference type="OrthoDB" id="8564939at2"/>
<evidence type="ECO:0000313" key="1">
    <source>
        <dbReference type="EMBL" id="TFW71656.1"/>
    </source>
</evidence>
<name>A0A4Y9VRC3_9PROT</name>
<sequence length="342" mass="38952">MSMKMKNEIKTKTKSNCICCGSEGFFLYKSLNDRLFGTKGEWNIKQCNNIECGLLWLDPMPVSEDLYKIYESYYTHTDRPNEERSFFSRVVLGYQAAIYDFLYDQTNSYYRFLGRLLSKLNVFKDYMDYPFVYLKGLPKGKLLELGCGNGDTLDILTKWGWQAEGLDFDDNAVNVAASKGLLVHKGDIFAQNFSDSSFDVVFSNNVIEHVSDPFALLKESARVIKPGGFLVAITPNAGSKLHQKFKENWRGLEPPRHLYLFKSNSLASIAKTAGFQDVKVISKNYSAIFIWLMSSKLKNYDGNIGSHSRTSRYLSYLAGFYLNVAQRFSPLSGEELILVAYK</sequence>
<dbReference type="InterPro" id="IPR029063">
    <property type="entry name" value="SAM-dependent_MTases_sf"/>
</dbReference>
<proteinExistence type="predicted"/>
<dbReference type="SUPFAM" id="SSF53335">
    <property type="entry name" value="S-adenosyl-L-methionine-dependent methyltransferases"/>
    <property type="match status" value="1"/>
</dbReference>
<dbReference type="PANTHER" id="PTHR43861">
    <property type="entry name" value="TRANS-ACONITATE 2-METHYLTRANSFERASE-RELATED"/>
    <property type="match status" value="1"/>
</dbReference>
<dbReference type="Gene3D" id="3.40.50.150">
    <property type="entry name" value="Vaccinia Virus protein VP39"/>
    <property type="match status" value="1"/>
</dbReference>
<protein>
    <recommendedName>
        <fullName evidence="3">Methyltransferase type 11</fullName>
    </recommendedName>
</protein>
<dbReference type="AlphaFoldDB" id="A0A4Y9VRC3"/>
<reference evidence="1 2" key="1">
    <citation type="submission" date="2018-02" db="EMBL/GenBank/DDBJ databases">
        <title>A novel lanthanide dependent methylotroph, Methylotenera sp. La3113.</title>
        <authorList>
            <person name="Lv H."/>
            <person name="Tani A."/>
        </authorList>
    </citation>
    <scope>NUCLEOTIDE SEQUENCE [LARGE SCALE GENOMIC DNA]</scope>
    <source>
        <strain evidence="1 2">La3113</strain>
    </source>
</reference>
<dbReference type="CDD" id="cd02440">
    <property type="entry name" value="AdoMet_MTases"/>
    <property type="match status" value="1"/>
</dbReference>
<dbReference type="Proteomes" id="UP000297706">
    <property type="component" value="Unassembled WGS sequence"/>
</dbReference>
<gene>
    <name evidence="1" type="ORF">C3Y98_06090</name>
</gene>